<feature type="coiled-coil region" evidence="1">
    <location>
        <begin position="212"/>
        <end position="239"/>
    </location>
</feature>
<sequence>MKLLFVVLLLTVNLSAGEEVSPIGKSIELISSLQAKIISEGEQSQKIYEGFSEWCEETNKNTAYEIKTSKTEIADLTATISQETALIESLTTKVEELSSKIKVDEQDLKAATDIRAAEAADFAAEKHELDSIIDTLQRAIGILEKHAGSALLQERGAAALTKALSLMVQAAGFSSADESRLTALVQESEDSFDDDAGAPDAATYESHSGNIVDTLRRLLEKAEVQLRNAQNREQKALFEFQQLAQSIEDAIRYANKELSEAKKGINAAGEKKATAEGDLEVTKADLAEDTRALEDLRTDCMTKAEDFEAETKSRGEELGALAQAKKIISETTGGAGAQAYPKKEESFVQVGSRSRHFEAVRLVRELARRQHAPSLAQLASRMAAVMDGGLGSEEDVFAKVKGLTGMIDRLEAEARADAKHKAYCDKELSYADKKKGDRDAEIEKLATSIDQMTSKSAQLQEEVALLQRELQDIAASQAEMDKIRREERHKFEVEKADLELGISGVKAALKVLRDYYAKSADHDTSSGEASTIIGLLEVVESDFEKGLSEATGEEENSQSEHDTLTKDNELSTTSKEQDVRYPIKESKDLDKAVAETSSDRDNVQTELEAIEKYLAKLHEQCDEKAEPYEETVKRRSEEISGLKQALDVLDGQASLLQESTQRSLRKVTRHVL</sequence>
<feature type="compositionally biased region" description="Acidic residues" evidence="2">
    <location>
        <begin position="187"/>
        <end position="197"/>
    </location>
</feature>
<feature type="region of interest" description="Disordered" evidence="2">
    <location>
        <begin position="545"/>
        <end position="602"/>
    </location>
</feature>
<keyword evidence="3" id="KW-0732">Signal</keyword>
<evidence type="ECO:0000313" key="5">
    <source>
        <dbReference type="Proteomes" id="UP001189429"/>
    </source>
</evidence>
<dbReference type="Proteomes" id="UP001189429">
    <property type="component" value="Unassembled WGS sequence"/>
</dbReference>
<feature type="region of interest" description="Disordered" evidence="2">
    <location>
        <begin position="187"/>
        <end position="206"/>
    </location>
</feature>
<gene>
    <name evidence="4" type="ORF">PCOR1329_LOCUS7804</name>
</gene>
<reference evidence="4" key="1">
    <citation type="submission" date="2023-10" db="EMBL/GenBank/DDBJ databases">
        <authorList>
            <person name="Chen Y."/>
            <person name="Shah S."/>
            <person name="Dougan E. K."/>
            <person name="Thang M."/>
            <person name="Chan C."/>
        </authorList>
    </citation>
    <scope>NUCLEOTIDE SEQUENCE [LARGE SCALE GENOMIC DNA]</scope>
</reference>
<feature type="coiled-coil region" evidence="1">
    <location>
        <begin position="80"/>
        <end position="107"/>
    </location>
</feature>
<protein>
    <submittedName>
        <fullName evidence="4">Uncharacterized protein</fullName>
    </submittedName>
</protein>
<keyword evidence="5" id="KW-1185">Reference proteome</keyword>
<organism evidence="4 5">
    <name type="scientific">Prorocentrum cordatum</name>
    <dbReference type="NCBI Taxonomy" id="2364126"/>
    <lineage>
        <taxon>Eukaryota</taxon>
        <taxon>Sar</taxon>
        <taxon>Alveolata</taxon>
        <taxon>Dinophyceae</taxon>
        <taxon>Prorocentrales</taxon>
        <taxon>Prorocentraceae</taxon>
        <taxon>Prorocentrum</taxon>
    </lineage>
</organism>
<name>A0ABN9Q115_9DINO</name>
<feature type="signal peptide" evidence="3">
    <location>
        <begin position="1"/>
        <end position="17"/>
    </location>
</feature>
<feature type="coiled-coil region" evidence="1">
    <location>
        <begin position="442"/>
        <end position="486"/>
    </location>
</feature>
<evidence type="ECO:0000256" key="3">
    <source>
        <dbReference type="SAM" id="SignalP"/>
    </source>
</evidence>
<comment type="caution">
    <text evidence="4">The sequence shown here is derived from an EMBL/GenBank/DDBJ whole genome shotgun (WGS) entry which is preliminary data.</text>
</comment>
<feature type="chain" id="PRO_5046181167" evidence="3">
    <location>
        <begin position="18"/>
        <end position="672"/>
    </location>
</feature>
<accession>A0ABN9Q115</accession>
<dbReference type="EMBL" id="CAUYUJ010002118">
    <property type="protein sequence ID" value="CAK0799296.1"/>
    <property type="molecule type" value="Genomic_DNA"/>
</dbReference>
<feature type="compositionally biased region" description="Basic and acidic residues" evidence="2">
    <location>
        <begin position="558"/>
        <end position="602"/>
    </location>
</feature>
<evidence type="ECO:0000313" key="4">
    <source>
        <dbReference type="EMBL" id="CAK0799296.1"/>
    </source>
</evidence>
<keyword evidence="1" id="KW-0175">Coiled coil</keyword>
<evidence type="ECO:0000256" key="2">
    <source>
        <dbReference type="SAM" id="MobiDB-lite"/>
    </source>
</evidence>
<evidence type="ECO:0000256" key="1">
    <source>
        <dbReference type="SAM" id="Coils"/>
    </source>
</evidence>
<proteinExistence type="predicted"/>